<proteinExistence type="predicted"/>
<dbReference type="EMBL" id="JANIIK010000117">
    <property type="protein sequence ID" value="KAJ3585829.1"/>
    <property type="molecule type" value="Genomic_DNA"/>
</dbReference>
<keyword evidence="2" id="KW-1185">Reference proteome</keyword>
<reference evidence="1" key="1">
    <citation type="submission" date="2022-07" db="EMBL/GenBank/DDBJ databases">
        <title>Chromosome-level genome of Muraenolepis orangiensis.</title>
        <authorList>
            <person name="Kim J."/>
        </authorList>
    </citation>
    <scope>NUCLEOTIDE SEQUENCE</scope>
    <source>
        <strain evidence="1">KU_S4_2022</strain>
        <tissue evidence="1">Muscle</tissue>
    </source>
</reference>
<evidence type="ECO:0000313" key="2">
    <source>
        <dbReference type="Proteomes" id="UP001148018"/>
    </source>
</evidence>
<name>A0A9Q0DBH7_9TELE</name>
<evidence type="ECO:0000313" key="1">
    <source>
        <dbReference type="EMBL" id="KAJ3585829.1"/>
    </source>
</evidence>
<feature type="non-terminal residue" evidence="1">
    <location>
        <position position="72"/>
    </location>
</feature>
<dbReference type="Proteomes" id="UP001148018">
    <property type="component" value="Unassembled WGS sequence"/>
</dbReference>
<protein>
    <submittedName>
        <fullName evidence="1">Uncharacterized protein</fullName>
    </submittedName>
</protein>
<organism evidence="1 2">
    <name type="scientific">Muraenolepis orangiensis</name>
    <name type="common">Patagonian moray cod</name>
    <dbReference type="NCBI Taxonomy" id="630683"/>
    <lineage>
        <taxon>Eukaryota</taxon>
        <taxon>Metazoa</taxon>
        <taxon>Chordata</taxon>
        <taxon>Craniata</taxon>
        <taxon>Vertebrata</taxon>
        <taxon>Euteleostomi</taxon>
        <taxon>Actinopterygii</taxon>
        <taxon>Neopterygii</taxon>
        <taxon>Teleostei</taxon>
        <taxon>Neoteleostei</taxon>
        <taxon>Acanthomorphata</taxon>
        <taxon>Zeiogadaria</taxon>
        <taxon>Gadariae</taxon>
        <taxon>Gadiformes</taxon>
        <taxon>Muraenolepidoidei</taxon>
        <taxon>Muraenolepididae</taxon>
        <taxon>Muraenolepis</taxon>
    </lineage>
</organism>
<sequence length="72" mass="8273">QAARRWHRGGGGVSVRATWEGLMLKSLQPTGRDSISLITECPLSWGHRRLRLTQPSYLHVCVCVFRWVVWGR</sequence>
<gene>
    <name evidence="1" type="ORF">NHX12_012237</name>
</gene>
<comment type="caution">
    <text evidence="1">The sequence shown here is derived from an EMBL/GenBank/DDBJ whole genome shotgun (WGS) entry which is preliminary data.</text>
</comment>
<accession>A0A9Q0DBH7</accession>
<feature type="non-terminal residue" evidence="1">
    <location>
        <position position="1"/>
    </location>
</feature>
<dbReference type="AlphaFoldDB" id="A0A9Q0DBH7"/>